<organism evidence="3 4">
    <name type="scientific">Coprinellus micaceus</name>
    <name type="common">Glistening ink-cap mushroom</name>
    <name type="synonym">Coprinus micaceus</name>
    <dbReference type="NCBI Taxonomy" id="71717"/>
    <lineage>
        <taxon>Eukaryota</taxon>
        <taxon>Fungi</taxon>
        <taxon>Dikarya</taxon>
        <taxon>Basidiomycota</taxon>
        <taxon>Agaricomycotina</taxon>
        <taxon>Agaricomycetes</taxon>
        <taxon>Agaricomycetidae</taxon>
        <taxon>Agaricales</taxon>
        <taxon>Agaricineae</taxon>
        <taxon>Psathyrellaceae</taxon>
        <taxon>Coprinellus</taxon>
    </lineage>
</organism>
<feature type="region of interest" description="Disordered" evidence="2">
    <location>
        <begin position="1"/>
        <end position="84"/>
    </location>
</feature>
<feature type="compositionally biased region" description="Polar residues" evidence="2">
    <location>
        <begin position="50"/>
        <end position="64"/>
    </location>
</feature>
<sequence length="551" mass="61898">MPYHRQQFDDDDENFSDDLRNIQYSPSDDEDSDTADRSQQRPRHPLQPKTGRSQSSRPHTNSEQPSSTGTRSGPPSTTGGAFNMGDLNAQIERLVRERCDNELREVQLENTELREKVRRLTVETHQLQNRLTQAGIRFKPAQPGNSADSESPTETLRTQPGKSRVVTTGDKDKDDELAKHIRRIVLMCHGFPKSAWMGGTRGNIPSLHPARYDSEENEQQAFVTMMYEEMPEHLHLDLRREVVKAFCMGIAKAFMRSNIDKLRGYAHVIFKLHDLQEWYAHSADRTNTPPEFKKLVTWPDDYVLRPIPGVPASKTGFILPVLFPSGVLDVKQIFYNPCLPLIIRGAMWGPKAVTAANFCIEKAQTSTFGKTWESTVKKCYTGLDCPGSKLVFMHNTDYTFAQVGAMSGFRYGEAVDFYLQFLNCMILRGGACKKWVDGLIVCADDRVDRNMLMSGLLAAFDEEDNDVVHPQPLRAQPPGSGSSSRSTSSTDTGKPLEAIEELEEIEPGVYVMPGSNNPQPTEKGKGRGRKAKNAAGETFEMQPRRSGRHKE</sequence>
<name>A0A4Y7SHB5_COPMI</name>
<evidence type="ECO:0000256" key="2">
    <source>
        <dbReference type="SAM" id="MobiDB-lite"/>
    </source>
</evidence>
<evidence type="ECO:0000313" key="4">
    <source>
        <dbReference type="Proteomes" id="UP000298030"/>
    </source>
</evidence>
<feature type="compositionally biased region" description="Low complexity" evidence="2">
    <location>
        <begin position="479"/>
        <end position="493"/>
    </location>
</feature>
<feature type="coiled-coil region" evidence="1">
    <location>
        <begin position="96"/>
        <end position="130"/>
    </location>
</feature>
<dbReference type="AlphaFoldDB" id="A0A4Y7SHB5"/>
<feature type="region of interest" description="Disordered" evidence="2">
    <location>
        <begin position="131"/>
        <end position="171"/>
    </location>
</feature>
<feature type="region of interest" description="Disordered" evidence="2">
    <location>
        <begin position="468"/>
        <end position="551"/>
    </location>
</feature>
<keyword evidence="4" id="KW-1185">Reference proteome</keyword>
<gene>
    <name evidence="3" type="ORF">FA13DRAFT_1717626</name>
</gene>
<dbReference type="Proteomes" id="UP000298030">
    <property type="component" value="Unassembled WGS sequence"/>
</dbReference>
<feature type="compositionally biased region" description="Low complexity" evidence="2">
    <location>
        <begin position="65"/>
        <end position="80"/>
    </location>
</feature>
<proteinExistence type="predicted"/>
<protein>
    <submittedName>
        <fullName evidence="3">Uncharacterized protein</fullName>
    </submittedName>
</protein>
<evidence type="ECO:0000256" key="1">
    <source>
        <dbReference type="SAM" id="Coils"/>
    </source>
</evidence>
<comment type="caution">
    <text evidence="3">The sequence shown here is derived from an EMBL/GenBank/DDBJ whole genome shotgun (WGS) entry which is preliminary data.</text>
</comment>
<dbReference type="EMBL" id="QPFP01000136">
    <property type="protein sequence ID" value="TEB20561.1"/>
    <property type="molecule type" value="Genomic_DNA"/>
</dbReference>
<reference evidence="3 4" key="1">
    <citation type="journal article" date="2019" name="Nat. Ecol. Evol.">
        <title>Megaphylogeny resolves global patterns of mushroom evolution.</title>
        <authorList>
            <person name="Varga T."/>
            <person name="Krizsan K."/>
            <person name="Foldi C."/>
            <person name="Dima B."/>
            <person name="Sanchez-Garcia M."/>
            <person name="Sanchez-Ramirez S."/>
            <person name="Szollosi G.J."/>
            <person name="Szarkandi J.G."/>
            <person name="Papp V."/>
            <person name="Albert L."/>
            <person name="Andreopoulos W."/>
            <person name="Angelini C."/>
            <person name="Antonin V."/>
            <person name="Barry K.W."/>
            <person name="Bougher N.L."/>
            <person name="Buchanan P."/>
            <person name="Buyck B."/>
            <person name="Bense V."/>
            <person name="Catcheside P."/>
            <person name="Chovatia M."/>
            <person name="Cooper J."/>
            <person name="Damon W."/>
            <person name="Desjardin D."/>
            <person name="Finy P."/>
            <person name="Geml J."/>
            <person name="Haridas S."/>
            <person name="Hughes K."/>
            <person name="Justo A."/>
            <person name="Karasinski D."/>
            <person name="Kautmanova I."/>
            <person name="Kiss B."/>
            <person name="Kocsube S."/>
            <person name="Kotiranta H."/>
            <person name="LaButti K.M."/>
            <person name="Lechner B.E."/>
            <person name="Liimatainen K."/>
            <person name="Lipzen A."/>
            <person name="Lukacs Z."/>
            <person name="Mihaltcheva S."/>
            <person name="Morgado L.N."/>
            <person name="Niskanen T."/>
            <person name="Noordeloos M.E."/>
            <person name="Ohm R.A."/>
            <person name="Ortiz-Santana B."/>
            <person name="Ovrebo C."/>
            <person name="Racz N."/>
            <person name="Riley R."/>
            <person name="Savchenko A."/>
            <person name="Shiryaev A."/>
            <person name="Soop K."/>
            <person name="Spirin V."/>
            <person name="Szebenyi C."/>
            <person name="Tomsovsky M."/>
            <person name="Tulloss R.E."/>
            <person name="Uehling J."/>
            <person name="Grigoriev I.V."/>
            <person name="Vagvolgyi C."/>
            <person name="Papp T."/>
            <person name="Martin F.M."/>
            <person name="Miettinen O."/>
            <person name="Hibbett D.S."/>
            <person name="Nagy L.G."/>
        </authorList>
    </citation>
    <scope>NUCLEOTIDE SEQUENCE [LARGE SCALE GENOMIC DNA]</scope>
    <source>
        <strain evidence="3 4">FP101781</strain>
    </source>
</reference>
<feature type="compositionally biased region" description="Polar residues" evidence="2">
    <location>
        <begin position="143"/>
        <end position="161"/>
    </location>
</feature>
<accession>A0A4Y7SHB5</accession>
<keyword evidence="1" id="KW-0175">Coiled coil</keyword>
<evidence type="ECO:0000313" key="3">
    <source>
        <dbReference type="EMBL" id="TEB20561.1"/>
    </source>
</evidence>
<dbReference type="OrthoDB" id="3231188at2759"/>